<dbReference type="SMART" id="SM00060">
    <property type="entry name" value="FN3"/>
    <property type="match status" value="3"/>
</dbReference>
<accession>A0ABR8JZZ8</accession>
<feature type="domain" description="Fibronectin type-III" evidence="2">
    <location>
        <begin position="502"/>
        <end position="594"/>
    </location>
</feature>
<sequence length="816" mass="82640">MNTPLHVNARRRGPLGWALLLLAALLLNRPAQAQTVDTYALAPSAGTFTPLPATATAVTTISSDDAITGAIPLGFNFVFDGVTYTQVYANSNGWISFNASAPANGTAAYSNALATVSAASRPLVAPYWDDLDGVNGTASYQTTGTAGSRVFTFQWLNWRQHSATAAPQLSFQVQLVEGTNVVRFVYRPEPAAITSTASIGLAGAGTGSGSFLSLNNTSAAPVASSTTETSNIATVPAAGQTYTFTPPAPAACPAPRSLAATVTSNSAVLTYGVSNTPAGPFTILYGPTGFNPALPASTTNVYSTATATGTTLTITGLTPLTGYQFYVTQNCGGTAGSSTRSNAGSFTTAAVAPANDDCAGAINIPVQFGGCTAPTMGNNTAATASTGAPAPTNCTTGGGTADYQGGDIWFKVTVPATGTVTLETSGTGGPVTDTGMAVYSGTCTTLNQIECDDDDSQNGLFSLIALTGRTPGEVLYVRVWEYGNDTFGPIGVCATSPSNCAVPTGPAASNLTNTTAQLTWTAPAGTPGTYDVEYGPQGFTPGTGTSVTNISGTTTTLTGLTPSTTYCFYVRQNCGSTNGSSTFVGPICFTTPLTAPANDEPCGAITLGTTTITGSNVGATTSLQNGINVPACAPAAVPKDVWYAFTATATTRAMTVTGTAAGSVRVYTSPSCSAGPFTQVFCQAGPGNNQNVGPINITGLTVGTRYYVAISGYGSSDTPGTFTIAGTPTATRAQADTEALLVYPNPSNTGQLTLRLSGPTGTGQATLLNALGQTVRTQALNGAAEQTLSTRHLAGGLYTLRVTVGEQVLTRKVVLE</sequence>
<name>A0ABR8JZZ8_9BACT</name>
<gene>
    <name evidence="3" type="ORF">IC234_21305</name>
</gene>
<dbReference type="Pfam" id="PF23759">
    <property type="entry name" value="GBD_T9SS_assoc"/>
    <property type="match status" value="1"/>
</dbReference>
<keyword evidence="4" id="KW-1185">Reference proteome</keyword>
<dbReference type="InterPro" id="IPR036116">
    <property type="entry name" value="FN3_sf"/>
</dbReference>
<dbReference type="EMBL" id="JACXAC010000009">
    <property type="protein sequence ID" value="MBD2724678.1"/>
    <property type="molecule type" value="Genomic_DNA"/>
</dbReference>
<dbReference type="PROSITE" id="PS50853">
    <property type="entry name" value="FN3"/>
    <property type="match status" value="2"/>
</dbReference>
<feature type="chain" id="PRO_5047524394" evidence="1">
    <location>
        <begin position="34"/>
        <end position="816"/>
    </location>
</feature>
<keyword evidence="1" id="KW-0732">Signal</keyword>
<organism evidence="3 4">
    <name type="scientific">Hymenobacter armeniacus</name>
    <dbReference type="NCBI Taxonomy" id="2771358"/>
    <lineage>
        <taxon>Bacteria</taxon>
        <taxon>Pseudomonadati</taxon>
        <taxon>Bacteroidota</taxon>
        <taxon>Cytophagia</taxon>
        <taxon>Cytophagales</taxon>
        <taxon>Hymenobacteraceae</taxon>
        <taxon>Hymenobacter</taxon>
    </lineage>
</organism>
<dbReference type="SUPFAM" id="SSF49265">
    <property type="entry name" value="Fibronectin type III"/>
    <property type="match status" value="2"/>
</dbReference>
<feature type="signal peptide" evidence="1">
    <location>
        <begin position="1"/>
        <end position="33"/>
    </location>
</feature>
<evidence type="ECO:0000259" key="2">
    <source>
        <dbReference type="PROSITE" id="PS50853"/>
    </source>
</evidence>
<reference evidence="3 4" key="1">
    <citation type="submission" date="2020-09" db="EMBL/GenBank/DDBJ databases">
        <authorList>
            <person name="Kim M.K."/>
        </authorList>
    </citation>
    <scope>NUCLEOTIDE SEQUENCE [LARGE SCALE GENOMIC DNA]</scope>
    <source>
        <strain evidence="3 4">BT189</strain>
    </source>
</reference>
<dbReference type="Pfam" id="PF18962">
    <property type="entry name" value="Por_Secre_tail"/>
    <property type="match status" value="1"/>
</dbReference>
<dbReference type="NCBIfam" id="TIGR04183">
    <property type="entry name" value="Por_Secre_tail"/>
    <property type="match status" value="1"/>
</dbReference>
<dbReference type="InterPro" id="IPR056600">
    <property type="entry name" value="GBD_T9SS_assoc"/>
</dbReference>
<comment type="caution">
    <text evidence="3">The sequence shown here is derived from an EMBL/GenBank/DDBJ whole genome shotgun (WGS) entry which is preliminary data.</text>
</comment>
<evidence type="ECO:0000313" key="4">
    <source>
        <dbReference type="Proteomes" id="UP000606003"/>
    </source>
</evidence>
<protein>
    <submittedName>
        <fullName evidence="3">T9SS type A sorting domain-containing protein</fullName>
    </submittedName>
</protein>
<dbReference type="RefSeq" id="WP_190928747.1">
    <property type="nucleotide sequence ID" value="NZ_JACXAC010000009.1"/>
</dbReference>
<dbReference type="Gene3D" id="2.60.40.10">
    <property type="entry name" value="Immunoglobulins"/>
    <property type="match status" value="2"/>
</dbReference>
<evidence type="ECO:0000313" key="3">
    <source>
        <dbReference type="EMBL" id="MBD2724678.1"/>
    </source>
</evidence>
<dbReference type="Proteomes" id="UP000606003">
    <property type="component" value="Unassembled WGS sequence"/>
</dbReference>
<dbReference type="Gene3D" id="2.60.120.380">
    <property type="match status" value="1"/>
</dbReference>
<dbReference type="InterPro" id="IPR026444">
    <property type="entry name" value="Secre_tail"/>
</dbReference>
<proteinExistence type="predicted"/>
<feature type="domain" description="Fibronectin type-III" evidence="2">
    <location>
        <begin position="252"/>
        <end position="351"/>
    </location>
</feature>
<dbReference type="InterPro" id="IPR003961">
    <property type="entry name" value="FN3_dom"/>
</dbReference>
<dbReference type="InterPro" id="IPR013783">
    <property type="entry name" value="Ig-like_fold"/>
</dbReference>
<dbReference type="Pfam" id="PF00041">
    <property type="entry name" value="fn3"/>
    <property type="match status" value="1"/>
</dbReference>
<evidence type="ECO:0000256" key="1">
    <source>
        <dbReference type="SAM" id="SignalP"/>
    </source>
</evidence>